<accession>A0A5A8F8L1</accession>
<proteinExistence type="predicted"/>
<feature type="domain" description="Roadblock/LAMTOR2" evidence="1">
    <location>
        <begin position="16"/>
        <end position="106"/>
    </location>
</feature>
<keyword evidence="3" id="KW-1185">Reference proteome</keyword>
<dbReference type="EMBL" id="VFJB01000003">
    <property type="protein sequence ID" value="KAA0258951.1"/>
    <property type="molecule type" value="Genomic_DNA"/>
</dbReference>
<dbReference type="GO" id="GO:0005085">
    <property type="term" value="F:guanyl-nucleotide exchange factor activity"/>
    <property type="evidence" value="ECO:0007669"/>
    <property type="project" value="InterPro"/>
</dbReference>
<sequence length="161" mass="18137">MDEFYFLMDEEIASKIEAELNRLKDESNSKAVFLLDKNGQTISCSKDTEGYDKTSLGALIAGNVAATGGLAKLLGEKEFSILFHEGENEHIHINLINQKFILVVIFDESTSLGLVRLRVKKAINNLIPLFKTINNKKKSNESKPIFEDITEEDIERLFQGE</sequence>
<evidence type="ECO:0000259" key="1">
    <source>
        <dbReference type="SMART" id="SM00960"/>
    </source>
</evidence>
<protein>
    <submittedName>
        <fullName evidence="2">Roadblock/LC7 domain-containing protein</fullName>
    </submittedName>
</protein>
<dbReference type="GO" id="GO:0060090">
    <property type="term" value="F:molecular adaptor activity"/>
    <property type="evidence" value="ECO:0007669"/>
    <property type="project" value="InterPro"/>
</dbReference>
<evidence type="ECO:0000313" key="3">
    <source>
        <dbReference type="Proteomes" id="UP000322876"/>
    </source>
</evidence>
<evidence type="ECO:0000313" key="2">
    <source>
        <dbReference type="EMBL" id="KAA0258951.1"/>
    </source>
</evidence>
<dbReference type="SUPFAM" id="SSF103196">
    <property type="entry name" value="Roadblock/LC7 domain"/>
    <property type="match status" value="1"/>
</dbReference>
<name>A0A5A8F8L1_9BACT</name>
<dbReference type="InterPro" id="IPR037587">
    <property type="entry name" value="LAMTOR2-like"/>
</dbReference>
<organism evidence="2 3">
    <name type="scientific">Deferribacter autotrophicus</name>
    <dbReference type="NCBI Taxonomy" id="500465"/>
    <lineage>
        <taxon>Bacteria</taxon>
        <taxon>Pseudomonadati</taxon>
        <taxon>Deferribacterota</taxon>
        <taxon>Deferribacteres</taxon>
        <taxon>Deferribacterales</taxon>
        <taxon>Deferribacteraceae</taxon>
        <taxon>Deferribacter</taxon>
    </lineage>
</organism>
<dbReference type="InterPro" id="IPR004942">
    <property type="entry name" value="Roadblock/LAMTOR2_dom"/>
</dbReference>
<reference evidence="2 3" key="1">
    <citation type="submission" date="2019-06" db="EMBL/GenBank/DDBJ databases">
        <title>Genomic insights into carbon and energy metabolism of Deferribacter autotrophicus revealed new metabolic traits in the phylum Deferribacteres.</title>
        <authorList>
            <person name="Slobodkin A.I."/>
            <person name="Slobodkina G.B."/>
            <person name="Allioux M."/>
            <person name="Alain K."/>
            <person name="Jebbar M."/>
            <person name="Shadrin V."/>
            <person name="Kublanov I.V."/>
            <person name="Toshchakov S.V."/>
            <person name="Bonch-Osmolovskaya E.A."/>
        </authorList>
    </citation>
    <scope>NUCLEOTIDE SEQUENCE [LARGE SCALE GENOMIC DNA]</scope>
    <source>
        <strain evidence="2 3">SL50</strain>
    </source>
</reference>
<dbReference type="Gene3D" id="3.30.450.30">
    <property type="entry name" value="Dynein light chain 2a, cytoplasmic"/>
    <property type="match status" value="1"/>
</dbReference>
<dbReference type="GO" id="GO:0032008">
    <property type="term" value="P:positive regulation of TOR signaling"/>
    <property type="evidence" value="ECO:0007669"/>
    <property type="project" value="InterPro"/>
</dbReference>
<comment type="caution">
    <text evidence="2">The sequence shown here is derived from an EMBL/GenBank/DDBJ whole genome shotgun (WGS) entry which is preliminary data.</text>
</comment>
<dbReference type="PANTHER" id="PTHR13323">
    <property type="entry name" value="LATE ENDOSOMAL/LYSOSOMAL MP1 INTERACTING PROTEIN"/>
    <property type="match status" value="1"/>
</dbReference>
<dbReference type="OrthoDB" id="9790687at2"/>
<dbReference type="AlphaFoldDB" id="A0A5A8F8L1"/>
<dbReference type="Proteomes" id="UP000322876">
    <property type="component" value="Unassembled WGS sequence"/>
</dbReference>
<dbReference type="SMART" id="SM00960">
    <property type="entry name" value="Robl_LC7"/>
    <property type="match status" value="1"/>
</dbReference>
<dbReference type="RefSeq" id="WP_149265711.1">
    <property type="nucleotide sequence ID" value="NZ_VFJB01000003.1"/>
</dbReference>
<gene>
    <name evidence="2" type="ORF">FHQ18_03105</name>
</gene>
<dbReference type="Pfam" id="PF03259">
    <property type="entry name" value="Robl_LC7"/>
    <property type="match status" value="1"/>
</dbReference>